<dbReference type="InterPro" id="IPR011989">
    <property type="entry name" value="ARM-like"/>
</dbReference>
<evidence type="ECO:0000313" key="2">
    <source>
        <dbReference type="EMBL" id="CAK9000391.1"/>
    </source>
</evidence>
<keyword evidence="3" id="KW-1185">Reference proteome</keyword>
<accession>A0ABP0ICT4</accession>
<dbReference type="InterPro" id="IPR001478">
    <property type="entry name" value="PDZ"/>
</dbReference>
<dbReference type="EMBL" id="CAXAMM010003558">
    <property type="protein sequence ID" value="CAK9000391.1"/>
    <property type="molecule type" value="Genomic_DNA"/>
</dbReference>
<dbReference type="InterPro" id="IPR036034">
    <property type="entry name" value="PDZ_sf"/>
</dbReference>
<dbReference type="CDD" id="cd00136">
    <property type="entry name" value="PDZ_canonical"/>
    <property type="match status" value="1"/>
</dbReference>
<dbReference type="SUPFAM" id="SSF50156">
    <property type="entry name" value="PDZ domain-like"/>
    <property type="match status" value="1"/>
</dbReference>
<dbReference type="SUPFAM" id="SSF48371">
    <property type="entry name" value="ARM repeat"/>
    <property type="match status" value="1"/>
</dbReference>
<sequence>MVSTGQPQRIKAMKKTKEKNEPEVILSDHDPFVCRCCIHCIALLSLEHNLTSFQRFVDLTLPKLLFDLFYSEQIDKSSGEAVVLFFANILHSSKQIQAQIMKGADIVQLLLSSRDMLFSPHTISRCLSALLCIARIPDFKRVAARLQRSVPLQQAGLLIEVLSHLDLLMADINANLNMEESERDEHFYQIAALQCSLLSELARASYEYHEQMAKSGIAPWLTRLGGEKGVEALLVFITMAGKDEFSRAMPGYGMVAVVPIPMVNELMGDLNDKVCVELLMGAVFGIAALVGSPTGGDHSCLVDEGLGGGGMASLIYPATRLQLLLSLLRLPQQDVNEAFHSGTVGLRTLQRVIYPNITTEDPGTARGFDGHSEFSRNVIRTVCLLLSHHEMGPRVQQALEPSNVVPTCLFAMKDCEDTYVQVYGFLLVANFSRDRALLYNFLNESAVINELLTTIRRSAPHANAPEATLPVRETLSNVTGPWSSSAVARNRSWAPNPERLRRGAFGYMLAMSALTNFAERVKEKFRGDDGEIPVNPDMKDDGGLVISNRITLNKLTSTCMRELDTIAMEKKLGELTPSEEFIAMLRVLICANNFMARVELEDPGRGGEARGEGSIEFDAHGEKGAFFHLWKSKRTGVDIQSKFSNELWIERTASRLRSLMVSPLTCGVKPVKLERVRSAPLAVSLQGNCLLLRSRNPRPGAGDPGENVNLCAQGWSEGMSQRPVAEVSLEARVKELEARVADVEYQYKQIAEFGSNTSLIRLLGVAARQVAGASSLVAAVVECLTGDWVCEQRTTGGLTFLSPLSIRAPLVAYRISLGCPEWLQPSLMALIANALADPARINQFEEDEPECMLRARSDHLFPMLATSTLEIRQKVLGVLANAAAQDELLEFIVNSGVFRICKGIPGKGWFVEHFALMIELTRMLANLTCRQNTHKAVMTPDTMAFLRDVLRHCAVLFHRAPCSELGQDEDKFDYYEVVFEPEDAPPLGLRIGWELPPQLSKVLPNRSAARVCTELRPGDELVEVNSTDVTELEQGDIEPMFEARPLKLLFRRRPEPSKERGRGALRGWMKGGGALEAVVTRGVREEKQEEGMRVVGNIRIEQVQKVAAYGDPAQYLECFNLAVLVIHNLAVEAKNLELLHSEPRILRVLLEVGCSLQRQVMPADATSPSLRRLIFSTLTCLCQEKAVSGRIFHAMAEYFQNCQKTDSSLHKYIMCGSDEERAEGGRREGGTGVRRGGL</sequence>
<evidence type="ECO:0000259" key="1">
    <source>
        <dbReference type="PROSITE" id="PS50106"/>
    </source>
</evidence>
<gene>
    <name evidence="2" type="ORF">SCF082_LOCUS6467</name>
</gene>
<name>A0ABP0ICT4_9DINO</name>
<protein>
    <recommendedName>
        <fullName evidence="1">PDZ domain-containing protein</fullName>
    </recommendedName>
</protein>
<reference evidence="2 3" key="1">
    <citation type="submission" date="2024-02" db="EMBL/GenBank/DDBJ databases">
        <authorList>
            <person name="Chen Y."/>
            <person name="Shah S."/>
            <person name="Dougan E. K."/>
            <person name="Thang M."/>
            <person name="Chan C."/>
        </authorList>
    </citation>
    <scope>NUCLEOTIDE SEQUENCE [LARGE SCALE GENOMIC DNA]</scope>
</reference>
<dbReference type="PROSITE" id="PS50106">
    <property type="entry name" value="PDZ"/>
    <property type="match status" value="1"/>
</dbReference>
<evidence type="ECO:0000313" key="3">
    <source>
        <dbReference type="Proteomes" id="UP001642464"/>
    </source>
</evidence>
<comment type="caution">
    <text evidence="2">The sequence shown here is derived from an EMBL/GenBank/DDBJ whole genome shotgun (WGS) entry which is preliminary data.</text>
</comment>
<proteinExistence type="predicted"/>
<dbReference type="Gene3D" id="1.25.10.10">
    <property type="entry name" value="Leucine-rich Repeat Variant"/>
    <property type="match status" value="1"/>
</dbReference>
<organism evidence="2 3">
    <name type="scientific">Durusdinium trenchii</name>
    <dbReference type="NCBI Taxonomy" id="1381693"/>
    <lineage>
        <taxon>Eukaryota</taxon>
        <taxon>Sar</taxon>
        <taxon>Alveolata</taxon>
        <taxon>Dinophyceae</taxon>
        <taxon>Suessiales</taxon>
        <taxon>Symbiodiniaceae</taxon>
        <taxon>Durusdinium</taxon>
    </lineage>
</organism>
<feature type="domain" description="PDZ" evidence="1">
    <location>
        <begin position="976"/>
        <end position="1032"/>
    </location>
</feature>
<dbReference type="Proteomes" id="UP001642464">
    <property type="component" value="Unassembled WGS sequence"/>
</dbReference>
<dbReference type="InterPro" id="IPR016024">
    <property type="entry name" value="ARM-type_fold"/>
</dbReference>